<evidence type="ECO:0000313" key="3">
    <source>
        <dbReference type="Proteomes" id="UP000241229"/>
    </source>
</evidence>
<evidence type="ECO:0000259" key="1">
    <source>
        <dbReference type="PROSITE" id="PS51704"/>
    </source>
</evidence>
<dbReference type="CDD" id="cd08585">
    <property type="entry name" value="GDPD_like_3"/>
    <property type="match status" value="1"/>
</dbReference>
<comment type="caution">
    <text evidence="2">The sequence shown here is derived from an EMBL/GenBank/DDBJ whole genome shotgun (WGS) entry which is preliminary data.</text>
</comment>
<dbReference type="Proteomes" id="UP000241229">
    <property type="component" value="Unassembled WGS sequence"/>
</dbReference>
<dbReference type="EMBL" id="PXYK01000025">
    <property type="protein sequence ID" value="PSJ55890.1"/>
    <property type="molecule type" value="Genomic_DNA"/>
</dbReference>
<dbReference type="SUPFAM" id="SSF51695">
    <property type="entry name" value="PLC-like phosphodiesterases"/>
    <property type="match status" value="1"/>
</dbReference>
<dbReference type="AlphaFoldDB" id="A0A2P7S098"/>
<sequence length="242" mass="26953">MTDLSWLTRRPVAHRGLHDMNDKVWENTLRAFARAIDKNYTIECDVHLTLDNEVVVFHDNDLRRLAGEEGYVWQKTAAEMGALSIGTTRDHAPTLQETLDFVAGRVPLVVELKGIPGHDAGLVAKVGDLLKDYPGKVAIMSFDHWLIRNFSRHAPGIPGGLTAWGVANQEIEAHFSMLAHDIAFVSYAFDHLPNRFVGFVREKLAMPVITWTVRDEAAAGHSFAHADQITFEGFEPPETGMA</sequence>
<proteinExistence type="predicted"/>
<dbReference type="OrthoDB" id="384721at2"/>
<dbReference type="PROSITE" id="PS51704">
    <property type="entry name" value="GP_PDE"/>
    <property type="match status" value="1"/>
</dbReference>
<gene>
    <name evidence="2" type="ORF">C7I84_22550</name>
</gene>
<dbReference type="PANTHER" id="PTHR46211">
    <property type="entry name" value="GLYCEROPHOSPHORYL DIESTER PHOSPHODIESTERASE"/>
    <property type="match status" value="1"/>
</dbReference>
<dbReference type="RefSeq" id="WP_106774469.1">
    <property type="nucleotide sequence ID" value="NZ_PXYK01000025.1"/>
</dbReference>
<accession>A0A2P7S098</accession>
<dbReference type="Gene3D" id="3.20.20.190">
    <property type="entry name" value="Phosphatidylinositol (PI) phosphodiesterase"/>
    <property type="match status" value="1"/>
</dbReference>
<keyword evidence="3" id="KW-1185">Reference proteome</keyword>
<feature type="domain" description="GP-PDE" evidence="1">
    <location>
        <begin position="9"/>
        <end position="242"/>
    </location>
</feature>
<dbReference type="GO" id="GO:0006629">
    <property type="term" value="P:lipid metabolic process"/>
    <property type="evidence" value="ECO:0007669"/>
    <property type="project" value="InterPro"/>
</dbReference>
<dbReference type="InterPro" id="IPR030395">
    <property type="entry name" value="GP_PDE_dom"/>
</dbReference>
<evidence type="ECO:0000313" key="2">
    <source>
        <dbReference type="EMBL" id="PSJ55890.1"/>
    </source>
</evidence>
<dbReference type="InterPro" id="IPR017946">
    <property type="entry name" value="PLC-like_Pdiesterase_TIM-brl"/>
</dbReference>
<reference evidence="2 3" key="1">
    <citation type="submission" date="2018-03" db="EMBL/GenBank/DDBJ databases">
        <title>The draft genome of Mesorhizobium sp. 6GN-30.</title>
        <authorList>
            <person name="Liu L."/>
            <person name="Li L."/>
            <person name="Wang T."/>
            <person name="Zhang X."/>
            <person name="Liang L."/>
        </authorList>
    </citation>
    <scope>NUCLEOTIDE SEQUENCE [LARGE SCALE GENOMIC DNA]</scope>
    <source>
        <strain evidence="2 3">6GN30</strain>
    </source>
</reference>
<organism evidence="2 3">
    <name type="scientific">Kumtagia ephedrae</name>
    <dbReference type="NCBI Taxonomy" id="2116701"/>
    <lineage>
        <taxon>Bacteria</taxon>
        <taxon>Pseudomonadati</taxon>
        <taxon>Pseudomonadota</taxon>
        <taxon>Alphaproteobacteria</taxon>
        <taxon>Hyphomicrobiales</taxon>
        <taxon>Phyllobacteriaceae</taxon>
        <taxon>Kumtagia</taxon>
    </lineage>
</organism>
<dbReference type="GO" id="GO:0008081">
    <property type="term" value="F:phosphoric diester hydrolase activity"/>
    <property type="evidence" value="ECO:0007669"/>
    <property type="project" value="InterPro"/>
</dbReference>
<dbReference type="PANTHER" id="PTHR46211:SF1">
    <property type="entry name" value="GLYCEROPHOSPHODIESTER PHOSPHODIESTERASE, CYTOPLASMIC"/>
    <property type="match status" value="1"/>
</dbReference>
<protein>
    <submittedName>
        <fullName evidence="2">Glycerophosphodiester phosphodiesterase</fullName>
    </submittedName>
</protein>
<dbReference type="Pfam" id="PF03009">
    <property type="entry name" value="GDPD"/>
    <property type="match status" value="1"/>
</dbReference>
<name>A0A2P7S098_9HYPH</name>